<dbReference type="Proteomes" id="UP000278807">
    <property type="component" value="Unassembled WGS sequence"/>
</dbReference>
<dbReference type="AlphaFoldDB" id="A0A0R3TZT8"/>
<evidence type="ECO:0000313" key="2">
    <source>
        <dbReference type="Proteomes" id="UP000278807"/>
    </source>
</evidence>
<evidence type="ECO:0000313" key="1">
    <source>
        <dbReference type="EMBL" id="VDO15694.1"/>
    </source>
</evidence>
<organism evidence="3">
    <name type="scientific">Rodentolepis nana</name>
    <name type="common">Dwarf tapeworm</name>
    <name type="synonym">Hymenolepis nana</name>
    <dbReference type="NCBI Taxonomy" id="102285"/>
    <lineage>
        <taxon>Eukaryota</taxon>
        <taxon>Metazoa</taxon>
        <taxon>Spiralia</taxon>
        <taxon>Lophotrochozoa</taxon>
        <taxon>Platyhelminthes</taxon>
        <taxon>Cestoda</taxon>
        <taxon>Eucestoda</taxon>
        <taxon>Cyclophyllidea</taxon>
        <taxon>Hymenolepididae</taxon>
        <taxon>Rodentolepis</taxon>
    </lineage>
</organism>
<evidence type="ECO:0000313" key="3">
    <source>
        <dbReference type="WBParaSite" id="HNAJ_0001338701-mRNA-1"/>
    </source>
</evidence>
<name>A0A0R3TZT8_RODNA</name>
<protein>
    <submittedName>
        <fullName evidence="3">Secreted protein</fullName>
    </submittedName>
</protein>
<reference evidence="1 2" key="2">
    <citation type="submission" date="2018-11" db="EMBL/GenBank/DDBJ databases">
        <authorList>
            <consortium name="Pathogen Informatics"/>
        </authorList>
    </citation>
    <scope>NUCLEOTIDE SEQUENCE [LARGE SCALE GENOMIC DNA]</scope>
</reference>
<keyword evidence="2" id="KW-1185">Reference proteome</keyword>
<dbReference type="WBParaSite" id="HNAJ_0001338701-mRNA-1">
    <property type="protein sequence ID" value="HNAJ_0001338701-mRNA-1"/>
    <property type="gene ID" value="HNAJ_0001338701"/>
</dbReference>
<gene>
    <name evidence="1" type="ORF">HNAJ_LOCUS13361</name>
</gene>
<proteinExistence type="predicted"/>
<sequence>MFIFLSHPLTFFYFDGPSLFYPSTFCYFDAPSLNPWTFCYFDEPSFCEGPSAFCYFDEPSHCKPFDFLLLWHSLCEARSQLNG</sequence>
<accession>A0A0R3TZT8</accession>
<dbReference type="EMBL" id="UZAE01015325">
    <property type="protein sequence ID" value="VDO15694.1"/>
    <property type="molecule type" value="Genomic_DNA"/>
</dbReference>
<reference evidence="3" key="1">
    <citation type="submission" date="2017-02" db="UniProtKB">
        <authorList>
            <consortium name="WormBaseParasite"/>
        </authorList>
    </citation>
    <scope>IDENTIFICATION</scope>
</reference>